<keyword evidence="2" id="KW-1185">Reference proteome</keyword>
<accession>A0A0V8HN06</accession>
<dbReference type="OrthoDB" id="2379727at2"/>
<dbReference type="RefSeq" id="WP_058297902.1">
    <property type="nucleotide sequence ID" value="NZ_FMAU01000001.1"/>
</dbReference>
<organism evidence="1 2">
    <name type="scientific">[Bacillus] enclensis</name>
    <dbReference type="NCBI Taxonomy" id="1402860"/>
    <lineage>
        <taxon>Bacteria</taxon>
        <taxon>Bacillati</taxon>
        <taxon>Bacillota</taxon>
        <taxon>Bacilli</taxon>
        <taxon>Bacillales</taxon>
        <taxon>Bacillaceae</taxon>
        <taxon>Rossellomorea</taxon>
    </lineage>
</organism>
<dbReference type="PANTHER" id="PTHR39179:SF3">
    <property type="entry name" value="COTS-RELATED PROTEIN"/>
    <property type="match status" value="1"/>
</dbReference>
<dbReference type="InterPro" id="IPR014253">
    <property type="entry name" value="Spore_coat_YsxE"/>
</dbReference>
<dbReference type="InterPro" id="IPR047175">
    <property type="entry name" value="CotS-like"/>
</dbReference>
<gene>
    <name evidence="1" type="ORF">GA0061094_1347</name>
</gene>
<sequence>MQTIDHLKPVLQPYGVEPFFVEDTGKVSKVYSNKGTLAVKHISAQTGVDFVRNVQTLFQRGYNRIVPIYPTMDGRYAVWHDGELYYVMPWLNNQDKEDRFERHQKLFRELARLHTISSQDVKINKEERETHYEQLTARWEKEQQFLDEYVEECEKTTYMSPFQYHFCMYYKDASQALKFSRNKLDEWYESTKDLEKVRTVIIHGKLSTEHFLYDDRGLGYFNNFEGSKVASPFHDLLPFLSRTLKTYPKYFDECVEWLETYFQHFTARTEEKLLFMCYLAYPSSLIAMAEKYFHTPKAKRNERKAVRKLQRHYWLLKNTEYVVMRLDEIERKKKEEAEAAAEAET</sequence>
<dbReference type="AlphaFoldDB" id="A0A0V8HN06"/>
<name>A0A0V8HN06_9BACI</name>
<keyword evidence="1" id="KW-0167">Capsid protein</keyword>
<evidence type="ECO:0000313" key="1">
    <source>
        <dbReference type="EMBL" id="SCB91136.1"/>
    </source>
</evidence>
<keyword evidence="1" id="KW-0946">Virion</keyword>
<proteinExistence type="predicted"/>
<dbReference type="InterPro" id="IPR011009">
    <property type="entry name" value="Kinase-like_dom_sf"/>
</dbReference>
<dbReference type="Proteomes" id="UP000181997">
    <property type="component" value="Unassembled WGS sequence"/>
</dbReference>
<dbReference type="Gene3D" id="3.30.200.20">
    <property type="entry name" value="Phosphorylase Kinase, domain 1"/>
    <property type="match status" value="1"/>
</dbReference>
<dbReference type="GO" id="GO:0042601">
    <property type="term" value="C:endospore-forming forespore"/>
    <property type="evidence" value="ECO:0007669"/>
    <property type="project" value="TreeGrafter"/>
</dbReference>
<dbReference type="NCBIfam" id="TIGR02904">
    <property type="entry name" value="spore_ysxE"/>
    <property type="match status" value="1"/>
</dbReference>
<protein>
    <submittedName>
        <fullName evidence="1">Spore coat protein YsxE</fullName>
    </submittedName>
</protein>
<reference evidence="2" key="1">
    <citation type="submission" date="2016-08" db="EMBL/GenBank/DDBJ databases">
        <authorList>
            <person name="Varghese N."/>
            <person name="Submissions Spin"/>
        </authorList>
    </citation>
    <scope>NUCLEOTIDE SEQUENCE [LARGE SCALE GENOMIC DNA]</scope>
    <source>
        <strain evidence="2">SGD-1123</strain>
    </source>
</reference>
<dbReference type="Gene3D" id="3.90.1200.10">
    <property type="match status" value="1"/>
</dbReference>
<dbReference type="PANTHER" id="PTHR39179">
    <property type="entry name" value="SPORE COAT PROTEIN I"/>
    <property type="match status" value="1"/>
</dbReference>
<dbReference type="EMBL" id="FMAU01000001">
    <property type="protein sequence ID" value="SCB91136.1"/>
    <property type="molecule type" value="Genomic_DNA"/>
</dbReference>
<dbReference type="SUPFAM" id="SSF56112">
    <property type="entry name" value="Protein kinase-like (PK-like)"/>
    <property type="match status" value="1"/>
</dbReference>
<evidence type="ECO:0000313" key="2">
    <source>
        <dbReference type="Proteomes" id="UP000181997"/>
    </source>
</evidence>